<reference evidence="6 7" key="1">
    <citation type="journal article" date="2024" name="ISME J.">
        <title>Tailless and filamentous prophages are predominant in marine Vibrio.</title>
        <authorList>
            <person name="Steensen K."/>
            <person name="Seneca J."/>
            <person name="Bartlau N."/>
            <person name="Yu X.A."/>
            <person name="Hussain F.A."/>
            <person name="Polz M.F."/>
        </authorList>
    </citation>
    <scope>NUCLEOTIDE SEQUENCE [LARGE SCALE GENOMIC DNA]</scope>
    <source>
        <strain evidence="6 7">10N.222.51.A1</strain>
    </source>
</reference>
<evidence type="ECO:0000259" key="5">
    <source>
        <dbReference type="PROSITE" id="PS50931"/>
    </source>
</evidence>
<dbReference type="InterPro" id="IPR000847">
    <property type="entry name" value="LysR_HTH_N"/>
</dbReference>
<keyword evidence="4" id="KW-0804">Transcription</keyword>
<accession>A0ABV4N8I9</accession>
<evidence type="ECO:0000256" key="3">
    <source>
        <dbReference type="ARBA" id="ARBA00023125"/>
    </source>
</evidence>
<comment type="caution">
    <text evidence="6">The sequence shown here is derived from an EMBL/GenBank/DDBJ whole genome shotgun (WGS) entry which is preliminary data.</text>
</comment>
<name>A0ABV4N8I9_9VIBR</name>
<dbReference type="CDD" id="cd05466">
    <property type="entry name" value="PBP2_LTTR_substrate"/>
    <property type="match status" value="1"/>
</dbReference>
<dbReference type="PANTHER" id="PTHR30126">
    <property type="entry name" value="HTH-TYPE TRANSCRIPTIONAL REGULATOR"/>
    <property type="match status" value="1"/>
</dbReference>
<dbReference type="Pfam" id="PF00126">
    <property type="entry name" value="HTH_1"/>
    <property type="match status" value="1"/>
</dbReference>
<evidence type="ECO:0000256" key="4">
    <source>
        <dbReference type="ARBA" id="ARBA00023163"/>
    </source>
</evidence>
<evidence type="ECO:0000256" key="2">
    <source>
        <dbReference type="ARBA" id="ARBA00023015"/>
    </source>
</evidence>
<protein>
    <submittedName>
        <fullName evidence="6">LysR family transcriptional regulator</fullName>
    </submittedName>
</protein>
<dbReference type="InterPro" id="IPR036390">
    <property type="entry name" value="WH_DNA-bd_sf"/>
</dbReference>
<dbReference type="SUPFAM" id="SSF53850">
    <property type="entry name" value="Periplasmic binding protein-like II"/>
    <property type="match status" value="1"/>
</dbReference>
<keyword evidence="7" id="KW-1185">Reference proteome</keyword>
<comment type="similarity">
    <text evidence="1">Belongs to the LysR transcriptional regulatory family.</text>
</comment>
<dbReference type="Gene3D" id="3.40.190.290">
    <property type="match status" value="1"/>
</dbReference>
<dbReference type="RefSeq" id="WP_372265040.1">
    <property type="nucleotide sequence ID" value="NZ_JBFRUW010000006.1"/>
</dbReference>
<evidence type="ECO:0000256" key="1">
    <source>
        <dbReference type="ARBA" id="ARBA00009437"/>
    </source>
</evidence>
<dbReference type="EMBL" id="JBFRUW010000006">
    <property type="protein sequence ID" value="MFA0567492.1"/>
    <property type="molecule type" value="Genomic_DNA"/>
</dbReference>
<sequence>MYNIEQLRMFVAAVELGSFSASARKLGKVQSAVSQGISNLEIDFDVQLFDRSTRKPTLTQEGEQLFKQVKAIVLQVEDLNVTVNAIGNNEEGLVRVAFDDALFLPSLAKILDVFSQTFPATEVDLISTSSTDVIGLIEESRADIGLMFTDLNFNMDTNPCFIGNLPFYAVCHPSHPLAPLDEAKVSDFILHRQLVLRGHNSGLIDQFPTIAGKFWWSTSFRAIKDVVLNSKAGWAYLPHHMVEAEIKNKTLVEINSSFDHKAWSPPVDLVTSKLQVKGPAQLWLEDKLKTLLD</sequence>
<dbReference type="InterPro" id="IPR036388">
    <property type="entry name" value="WH-like_DNA-bd_sf"/>
</dbReference>
<dbReference type="Pfam" id="PF03466">
    <property type="entry name" value="LysR_substrate"/>
    <property type="match status" value="1"/>
</dbReference>
<dbReference type="PANTHER" id="PTHR30126:SF91">
    <property type="entry name" value="LYSR FAMILY TRANSCRIPTIONAL REGULATOR"/>
    <property type="match status" value="1"/>
</dbReference>
<dbReference type="SUPFAM" id="SSF46785">
    <property type="entry name" value="Winged helix' DNA-binding domain"/>
    <property type="match status" value="1"/>
</dbReference>
<evidence type="ECO:0000313" key="7">
    <source>
        <dbReference type="Proteomes" id="UP001570417"/>
    </source>
</evidence>
<dbReference type="Proteomes" id="UP001570417">
    <property type="component" value="Unassembled WGS sequence"/>
</dbReference>
<keyword evidence="3" id="KW-0238">DNA-binding</keyword>
<organism evidence="6 7">
    <name type="scientific">Vibrio gallaecicus</name>
    <dbReference type="NCBI Taxonomy" id="552386"/>
    <lineage>
        <taxon>Bacteria</taxon>
        <taxon>Pseudomonadati</taxon>
        <taxon>Pseudomonadota</taxon>
        <taxon>Gammaproteobacteria</taxon>
        <taxon>Vibrionales</taxon>
        <taxon>Vibrionaceae</taxon>
        <taxon>Vibrio</taxon>
    </lineage>
</organism>
<gene>
    <name evidence="6" type="ORF">AB4566_04310</name>
</gene>
<dbReference type="Gene3D" id="1.10.10.10">
    <property type="entry name" value="Winged helix-like DNA-binding domain superfamily/Winged helix DNA-binding domain"/>
    <property type="match status" value="1"/>
</dbReference>
<dbReference type="PROSITE" id="PS50931">
    <property type="entry name" value="HTH_LYSR"/>
    <property type="match status" value="1"/>
</dbReference>
<evidence type="ECO:0000313" key="6">
    <source>
        <dbReference type="EMBL" id="MFA0567492.1"/>
    </source>
</evidence>
<proteinExistence type="inferred from homology"/>
<feature type="domain" description="HTH lysR-type" evidence="5">
    <location>
        <begin position="1"/>
        <end position="59"/>
    </location>
</feature>
<keyword evidence="2" id="KW-0805">Transcription regulation</keyword>
<dbReference type="InterPro" id="IPR005119">
    <property type="entry name" value="LysR_subst-bd"/>
</dbReference>